<feature type="domain" description="Deoxynucleoside kinase" evidence="4">
    <location>
        <begin position="22"/>
        <end position="219"/>
    </location>
</feature>
<dbReference type="EMBL" id="JAVRJZ010001049">
    <property type="protein sequence ID" value="KAK2701996.1"/>
    <property type="molecule type" value="Genomic_DNA"/>
</dbReference>
<dbReference type="PANTHER" id="PTHR10513">
    <property type="entry name" value="DEOXYNUCLEOSIDE KINASE"/>
    <property type="match status" value="1"/>
</dbReference>
<dbReference type="CDD" id="cd01673">
    <property type="entry name" value="dNK"/>
    <property type="match status" value="1"/>
</dbReference>
<feature type="binding site" evidence="3">
    <location>
        <begin position="26"/>
        <end position="34"/>
    </location>
    <ligand>
        <name>ATP</name>
        <dbReference type="ChEBI" id="CHEBI:30616"/>
    </ligand>
</feature>
<evidence type="ECO:0000256" key="1">
    <source>
        <dbReference type="ARBA" id="ARBA00007420"/>
    </source>
</evidence>
<gene>
    <name evidence="5" type="ORF">QYM36_019383</name>
</gene>
<dbReference type="InterPro" id="IPR050566">
    <property type="entry name" value="Deoxyribonucleoside_kinase"/>
</dbReference>
<dbReference type="AlphaFoldDB" id="A0AA88KTF4"/>
<evidence type="ECO:0000313" key="5">
    <source>
        <dbReference type="EMBL" id="KAK2701996.1"/>
    </source>
</evidence>
<evidence type="ECO:0000256" key="2">
    <source>
        <dbReference type="PIRSR" id="PIRSR000705-1"/>
    </source>
</evidence>
<comment type="caution">
    <text evidence="5">The sequence shown here is derived from an EMBL/GenBank/DDBJ whole genome shotgun (WGS) entry which is preliminary data.</text>
</comment>
<keyword evidence="3" id="KW-0547">Nucleotide-binding</keyword>
<dbReference type="InterPro" id="IPR031314">
    <property type="entry name" value="DNK_dom"/>
</dbReference>
<evidence type="ECO:0000256" key="3">
    <source>
        <dbReference type="PIRSR" id="PIRSR000705-3"/>
    </source>
</evidence>
<evidence type="ECO:0000259" key="4">
    <source>
        <dbReference type="Pfam" id="PF01712"/>
    </source>
</evidence>
<sequence length="235" mass="27589">MYLSKKVIPVLFKFQKMKNLIVSVEGNVGSGKSSLLNYFQQFSSVVETIQEPVETWRNVGGHNMLKLFYENQEKYAFAFQSLVQLTRLDIHTRSSTTPVKMIERSLQNNRYCFVENSHKNKAIGDVEYNLLSTWYDWMEDHMNIKLDLIVYLRSSPEVAMKRIYQRGRPEEQTIPMTYIQQIHDVYEKWLVEGQAKLPLPPVVTLDANLPHEEIISEYERCKKFIIEMVNCSHSV</sequence>
<dbReference type="FunFam" id="3.40.50.300:FF:001571">
    <property type="entry name" value="Deoxynucleoside kinase"/>
    <property type="match status" value="1"/>
</dbReference>
<comment type="similarity">
    <text evidence="1">Belongs to the DCK/DGK family.</text>
</comment>
<feature type="binding site" evidence="3">
    <location>
        <begin position="162"/>
        <end position="166"/>
    </location>
    <ligand>
        <name>ATP</name>
        <dbReference type="ChEBI" id="CHEBI:30616"/>
    </ligand>
</feature>
<dbReference type="GO" id="GO:0005524">
    <property type="term" value="F:ATP binding"/>
    <property type="evidence" value="ECO:0007669"/>
    <property type="project" value="UniProtKB-KW"/>
</dbReference>
<proteinExistence type="inferred from homology"/>
<dbReference type="GO" id="GO:0019136">
    <property type="term" value="F:deoxynucleoside kinase activity"/>
    <property type="evidence" value="ECO:0007669"/>
    <property type="project" value="InterPro"/>
</dbReference>
<dbReference type="InterPro" id="IPR027417">
    <property type="entry name" value="P-loop_NTPase"/>
</dbReference>
<dbReference type="PIRSF" id="PIRSF000705">
    <property type="entry name" value="DNK"/>
    <property type="match status" value="1"/>
</dbReference>
<feature type="active site" description="Proton acceptor" evidence="2">
    <location>
        <position position="103"/>
    </location>
</feature>
<keyword evidence="3" id="KW-0067">ATP-binding</keyword>
<reference evidence="5" key="1">
    <citation type="submission" date="2023-07" db="EMBL/GenBank/DDBJ databases">
        <title>Chromosome-level genome assembly of Artemia franciscana.</title>
        <authorList>
            <person name="Jo E."/>
        </authorList>
    </citation>
    <scope>NUCLEOTIDE SEQUENCE</scope>
    <source>
        <tissue evidence="5">Whole body</tissue>
    </source>
</reference>
<dbReference type="Pfam" id="PF01712">
    <property type="entry name" value="dNK"/>
    <property type="match status" value="1"/>
</dbReference>
<evidence type="ECO:0000313" key="6">
    <source>
        <dbReference type="Proteomes" id="UP001187531"/>
    </source>
</evidence>
<accession>A0AA88KTF4</accession>
<dbReference type="SUPFAM" id="SSF52540">
    <property type="entry name" value="P-loop containing nucleoside triphosphate hydrolases"/>
    <property type="match status" value="1"/>
</dbReference>
<dbReference type="GO" id="GO:0005739">
    <property type="term" value="C:mitochondrion"/>
    <property type="evidence" value="ECO:0007669"/>
    <property type="project" value="TreeGrafter"/>
</dbReference>
<organism evidence="5 6">
    <name type="scientific">Artemia franciscana</name>
    <name type="common">Brine shrimp</name>
    <name type="synonym">Artemia sanfranciscana</name>
    <dbReference type="NCBI Taxonomy" id="6661"/>
    <lineage>
        <taxon>Eukaryota</taxon>
        <taxon>Metazoa</taxon>
        <taxon>Ecdysozoa</taxon>
        <taxon>Arthropoda</taxon>
        <taxon>Crustacea</taxon>
        <taxon>Branchiopoda</taxon>
        <taxon>Anostraca</taxon>
        <taxon>Artemiidae</taxon>
        <taxon>Artemia</taxon>
    </lineage>
</organism>
<protein>
    <recommendedName>
        <fullName evidence="4">Deoxynucleoside kinase domain-containing protein</fullName>
    </recommendedName>
</protein>
<dbReference type="Proteomes" id="UP001187531">
    <property type="component" value="Unassembled WGS sequence"/>
</dbReference>
<dbReference type="Gene3D" id="3.40.50.300">
    <property type="entry name" value="P-loop containing nucleotide triphosphate hydrolases"/>
    <property type="match status" value="1"/>
</dbReference>
<dbReference type="PANTHER" id="PTHR10513:SF38">
    <property type="entry name" value="DEOXYNUCLEOSIDE KINASE-LIKE PROTEIN"/>
    <property type="match status" value="1"/>
</dbReference>
<keyword evidence="6" id="KW-1185">Reference proteome</keyword>
<dbReference type="InterPro" id="IPR002624">
    <property type="entry name" value="DCK/DGK"/>
</dbReference>
<name>A0AA88KTF4_ARTSF</name>